<dbReference type="HOGENOM" id="CLU_616743_0_0_1"/>
<evidence type="ECO:0000313" key="3">
    <source>
        <dbReference type="EMBL" id="EGF81592.1"/>
    </source>
</evidence>
<dbReference type="GeneID" id="18238394"/>
<gene>
    <name evidence="3" type="ORF">BATDEDRAFT_24138</name>
</gene>
<feature type="region of interest" description="Disordered" evidence="2">
    <location>
        <begin position="96"/>
        <end position="128"/>
    </location>
</feature>
<dbReference type="RefSeq" id="XP_006677918.1">
    <property type="nucleotide sequence ID" value="XM_006677855.1"/>
</dbReference>
<evidence type="ECO:0000256" key="1">
    <source>
        <dbReference type="SAM" id="Coils"/>
    </source>
</evidence>
<evidence type="ECO:0000256" key="2">
    <source>
        <dbReference type="SAM" id="MobiDB-lite"/>
    </source>
</evidence>
<evidence type="ECO:0000313" key="4">
    <source>
        <dbReference type="Proteomes" id="UP000007241"/>
    </source>
</evidence>
<dbReference type="InParanoid" id="F4P0I0"/>
<dbReference type="OrthoDB" id="2160758at2759"/>
<feature type="region of interest" description="Disordered" evidence="2">
    <location>
        <begin position="1"/>
        <end position="31"/>
    </location>
</feature>
<feature type="compositionally biased region" description="Polar residues" evidence="2">
    <location>
        <begin position="375"/>
        <end position="385"/>
    </location>
</feature>
<feature type="region of interest" description="Disordered" evidence="2">
    <location>
        <begin position="372"/>
        <end position="444"/>
    </location>
</feature>
<dbReference type="AlphaFoldDB" id="F4P0I0"/>
<keyword evidence="1" id="KW-0175">Coiled coil</keyword>
<keyword evidence="4" id="KW-1185">Reference proteome</keyword>
<dbReference type="EMBL" id="GL882882">
    <property type="protein sequence ID" value="EGF81592.1"/>
    <property type="molecule type" value="Genomic_DNA"/>
</dbReference>
<dbReference type="Proteomes" id="UP000007241">
    <property type="component" value="Unassembled WGS sequence"/>
</dbReference>
<organism evidence="3 4">
    <name type="scientific">Batrachochytrium dendrobatidis (strain JAM81 / FGSC 10211)</name>
    <name type="common">Frog chytrid fungus</name>
    <dbReference type="NCBI Taxonomy" id="684364"/>
    <lineage>
        <taxon>Eukaryota</taxon>
        <taxon>Fungi</taxon>
        <taxon>Fungi incertae sedis</taxon>
        <taxon>Chytridiomycota</taxon>
        <taxon>Chytridiomycota incertae sedis</taxon>
        <taxon>Chytridiomycetes</taxon>
        <taxon>Rhizophydiales</taxon>
        <taxon>Rhizophydiales incertae sedis</taxon>
        <taxon>Batrachochytrium</taxon>
    </lineage>
</organism>
<name>F4P0I0_BATDJ</name>
<protein>
    <submittedName>
        <fullName evidence="3">Uncharacterized protein</fullName>
    </submittedName>
</protein>
<reference evidence="3 4" key="1">
    <citation type="submission" date="2009-12" db="EMBL/GenBank/DDBJ databases">
        <title>The draft genome of Batrachochytrium dendrobatidis.</title>
        <authorList>
            <consortium name="US DOE Joint Genome Institute (JGI-PGF)"/>
            <person name="Kuo A."/>
            <person name="Salamov A."/>
            <person name="Schmutz J."/>
            <person name="Lucas S."/>
            <person name="Pitluck S."/>
            <person name="Rosenblum E."/>
            <person name="Stajich J."/>
            <person name="Eisen M."/>
            <person name="Grigoriev I.V."/>
        </authorList>
    </citation>
    <scope>NUCLEOTIDE SEQUENCE [LARGE SCALE GENOMIC DNA]</scope>
    <source>
        <strain evidence="4">JAM81 / FGSC 10211</strain>
    </source>
</reference>
<accession>F4P0I0</accession>
<feature type="compositionally biased region" description="Polar residues" evidence="2">
    <location>
        <begin position="110"/>
        <end position="123"/>
    </location>
</feature>
<proteinExistence type="predicted"/>
<feature type="coiled-coil region" evidence="1">
    <location>
        <begin position="140"/>
        <end position="167"/>
    </location>
</feature>
<feature type="compositionally biased region" description="Polar residues" evidence="2">
    <location>
        <begin position="392"/>
        <end position="401"/>
    </location>
</feature>
<sequence length="444" mass="49575">MRSLTKRTSMESQEIYSGSQDVLDEQNPSLQTHSSTVLASLKGNLPRSKTTNNVKFAAVNKTSTAHLHDPKSSSFVTCSDLEMQKTQLRHRSNLLNRPGSKLDLTGPLESRNTMQMNSSQSITPLKPIAPITRNATDEDLDNRNKAAKEIEKVLKKAQRKIDARLDKAEDNLFKTNQSLYKAKSSQNTGSTFSIFEDDGFIMKSEVEPETNNDIMALSASHILEPIRLPPIGSTTTLAKKRYQNTLQSAKSNHDATSRLTDPSQYPPAYKAKLEVVRKHSEMNKLFKSMDKLSTSRSSSLNLSMRDADMIKRLADPIILNLQIYPFFSKSKSRSSLDRIDFSGYPADFQPVSEAEKERLRLKTYTRGGSHIDFFSKTTSPNSSKSGSRRASIANQPKTNPGSDAIPTHPVEVEILKPKKSSMSGFVEDMGPPRPPYEQPLKFKS</sequence>